<evidence type="ECO:0000313" key="2">
    <source>
        <dbReference type="Proteomes" id="UP000515922"/>
    </source>
</evidence>
<accession>A0A7G4AWB2</accession>
<dbReference type="EMBL" id="MT711976">
    <property type="protein sequence ID" value="QMP84302.1"/>
    <property type="molecule type" value="Genomic_DNA"/>
</dbReference>
<name>A0A7G4AWB2_9CAUD</name>
<dbReference type="Proteomes" id="UP000515922">
    <property type="component" value="Segment"/>
</dbReference>
<keyword evidence="2" id="KW-1185">Reference proteome</keyword>
<organism evidence="1 2">
    <name type="scientific">Streptomyces phage Coruscant</name>
    <dbReference type="NCBI Taxonomy" id="2739834"/>
    <lineage>
        <taxon>Viruses</taxon>
        <taxon>Duplodnaviria</taxon>
        <taxon>Heunggongvirae</taxon>
        <taxon>Uroviricota</taxon>
        <taxon>Caudoviricetes</taxon>
        <taxon>Stanwilliamsviridae</taxon>
        <taxon>Boydwoodruffvirinae</taxon>
        <taxon>Coruscantvirus</taxon>
        <taxon>Coruscantvirus coruscant</taxon>
    </lineage>
</organism>
<gene>
    <name evidence="1" type="ORF">HUN41_00209</name>
</gene>
<evidence type="ECO:0000313" key="1">
    <source>
        <dbReference type="EMBL" id="QMP84302.1"/>
    </source>
</evidence>
<reference evidence="1 2" key="1">
    <citation type="submission" date="2020-07" db="EMBL/GenBank/DDBJ databases">
        <title>Streptomyces phage Genome sequencing and assembly.</title>
        <authorList>
            <person name="Sharma V."/>
            <person name="Hardy A."/>
            <person name="Frunzke J."/>
        </authorList>
    </citation>
    <scope>NUCLEOTIDE SEQUENCE [LARGE SCALE GENOMIC DNA]</scope>
</reference>
<sequence length="80" mass="8867">MAEPLKPSDPCYWMLEDPNIYSTPVPGLYRETCYICTDPEFAMLGMSLCYACGECGGHVPADDVECENGHNNEPGPEDFE</sequence>
<protein>
    <submittedName>
        <fullName evidence="1">Uncharacterized protein</fullName>
    </submittedName>
</protein>
<proteinExistence type="predicted"/>